<accession>A0ABT6SSR1</accession>
<dbReference type="PROSITE" id="PS00107">
    <property type="entry name" value="PROTEIN_KINASE_ATP"/>
    <property type="match status" value="1"/>
</dbReference>
<evidence type="ECO:0000313" key="3">
    <source>
        <dbReference type="Proteomes" id="UP001237105"/>
    </source>
</evidence>
<feature type="binding site" evidence="1">
    <location>
        <position position="51"/>
    </location>
    <ligand>
        <name>ATP</name>
        <dbReference type="ChEBI" id="CHEBI:30616"/>
    </ligand>
</feature>
<evidence type="ECO:0008006" key="4">
    <source>
        <dbReference type="Google" id="ProtNLM"/>
    </source>
</evidence>
<proteinExistence type="predicted"/>
<keyword evidence="1" id="KW-0067">ATP-binding</keyword>
<gene>
    <name evidence="2" type="ORF">QIT00_03760</name>
</gene>
<dbReference type="Proteomes" id="UP001237105">
    <property type="component" value="Unassembled WGS sequence"/>
</dbReference>
<dbReference type="InterPro" id="IPR017441">
    <property type="entry name" value="Protein_kinase_ATP_BS"/>
</dbReference>
<sequence>MNESGAQLARVQALTPDDPERVGGFSLRGRIGSGGMGQVYLAYTPGGRAVK</sequence>
<organism evidence="2 3">
    <name type="scientific">Streptomyces luteolus</name>
    <dbReference type="NCBI Taxonomy" id="3043615"/>
    <lineage>
        <taxon>Bacteria</taxon>
        <taxon>Bacillati</taxon>
        <taxon>Actinomycetota</taxon>
        <taxon>Actinomycetes</taxon>
        <taxon>Kitasatosporales</taxon>
        <taxon>Streptomycetaceae</taxon>
        <taxon>Streptomyces</taxon>
    </lineage>
</organism>
<name>A0ABT6SSR1_9ACTN</name>
<evidence type="ECO:0000256" key="1">
    <source>
        <dbReference type="PROSITE-ProRule" id="PRU10141"/>
    </source>
</evidence>
<dbReference type="RefSeq" id="WP_282533606.1">
    <property type="nucleotide sequence ID" value="NZ_JASCIS010000003.1"/>
</dbReference>
<keyword evidence="3" id="KW-1185">Reference proteome</keyword>
<keyword evidence="1" id="KW-0547">Nucleotide-binding</keyword>
<comment type="caution">
    <text evidence="2">The sequence shown here is derived from an EMBL/GenBank/DDBJ whole genome shotgun (WGS) entry which is preliminary data.</text>
</comment>
<dbReference type="EMBL" id="JASCIS010000003">
    <property type="protein sequence ID" value="MDI3417687.1"/>
    <property type="molecule type" value="Genomic_DNA"/>
</dbReference>
<dbReference type="Gene3D" id="3.30.200.20">
    <property type="entry name" value="Phosphorylase Kinase, domain 1"/>
    <property type="match status" value="1"/>
</dbReference>
<evidence type="ECO:0000313" key="2">
    <source>
        <dbReference type="EMBL" id="MDI3417687.1"/>
    </source>
</evidence>
<protein>
    <recommendedName>
        <fullName evidence="4">Serine/threonine protein kinase</fullName>
    </recommendedName>
</protein>
<reference evidence="2 3" key="1">
    <citation type="submission" date="2023-05" db="EMBL/GenBank/DDBJ databases">
        <title>Draft genome sequence of Streptomyces sp. B-S-A12 isolated from a cave soil in Thailand.</title>
        <authorList>
            <person name="Chamroensaksri N."/>
            <person name="Muangham S."/>
        </authorList>
    </citation>
    <scope>NUCLEOTIDE SEQUENCE [LARGE SCALE GENOMIC DNA]</scope>
    <source>
        <strain evidence="2 3">B-S-A12</strain>
    </source>
</reference>